<dbReference type="PhylomeDB" id="A0A022PY62"/>
<feature type="domain" description="DYW" evidence="8">
    <location>
        <begin position="521"/>
        <end position="613"/>
    </location>
</feature>
<reference evidence="9 10" key="1">
    <citation type="journal article" date="2013" name="Proc. Natl. Acad. Sci. U.S.A.">
        <title>Fine-scale variation in meiotic recombination in Mimulus inferred from population shotgun sequencing.</title>
        <authorList>
            <person name="Hellsten U."/>
            <person name="Wright K.M."/>
            <person name="Jenkins J."/>
            <person name="Shu S."/>
            <person name="Yuan Y."/>
            <person name="Wessler S.R."/>
            <person name="Schmutz J."/>
            <person name="Willis J.H."/>
            <person name="Rokhsar D.S."/>
        </authorList>
    </citation>
    <scope>NUCLEOTIDE SEQUENCE [LARGE SCALE GENOMIC DNA]</scope>
    <source>
        <strain evidence="10">cv. DUN x IM62</strain>
    </source>
</reference>
<evidence type="ECO:0000256" key="4">
    <source>
        <dbReference type="ARBA" id="ARBA00022946"/>
    </source>
</evidence>
<evidence type="ECO:0000256" key="5">
    <source>
        <dbReference type="ARBA" id="ARBA00023128"/>
    </source>
</evidence>
<dbReference type="PANTHER" id="PTHR47926">
    <property type="entry name" value="PENTATRICOPEPTIDE REPEAT-CONTAINING PROTEIN"/>
    <property type="match status" value="1"/>
</dbReference>
<dbReference type="AlphaFoldDB" id="A0A022PY62"/>
<accession>A0A022PY62</accession>
<feature type="compositionally biased region" description="Basic and acidic residues" evidence="7">
    <location>
        <begin position="117"/>
        <end position="127"/>
    </location>
</feature>
<feature type="compositionally biased region" description="Gly residues" evidence="7">
    <location>
        <begin position="92"/>
        <end position="103"/>
    </location>
</feature>
<keyword evidence="4" id="KW-0809">Transit peptide</keyword>
<dbReference type="NCBIfam" id="TIGR00756">
    <property type="entry name" value="PPR"/>
    <property type="match status" value="2"/>
</dbReference>
<keyword evidence="10" id="KW-1185">Reference proteome</keyword>
<dbReference type="eggNOG" id="KOG4197">
    <property type="taxonomic scope" value="Eukaryota"/>
</dbReference>
<dbReference type="EMBL" id="KI632223">
    <property type="protein sequence ID" value="EYU21282.1"/>
    <property type="molecule type" value="Genomic_DNA"/>
</dbReference>
<comment type="subcellular location">
    <subcellularLocation>
        <location evidence="1">Mitochondrion</location>
    </subcellularLocation>
</comment>
<evidence type="ECO:0000256" key="2">
    <source>
        <dbReference type="ARBA" id="ARBA00006643"/>
    </source>
</evidence>
<evidence type="ECO:0000259" key="8">
    <source>
        <dbReference type="Pfam" id="PF14432"/>
    </source>
</evidence>
<dbReference type="FunFam" id="1.25.40.10:FF:000503">
    <property type="entry name" value="Pentatricopeptide repeat-containing protein, mitochondrial"/>
    <property type="match status" value="1"/>
</dbReference>
<dbReference type="InterPro" id="IPR046960">
    <property type="entry name" value="PPR_At4g14850-like_plant"/>
</dbReference>
<dbReference type="Gene3D" id="1.25.40.10">
    <property type="entry name" value="Tetratricopeptide repeat domain"/>
    <property type="match status" value="1"/>
</dbReference>
<gene>
    <name evidence="9" type="ORF">MIMGU_mgv11b020544mg</name>
</gene>
<evidence type="ECO:0000256" key="1">
    <source>
        <dbReference type="ARBA" id="ARBA00004173"/>
    </source>
</evidence>
<dbReference type="GO" id="GO:0005739">
    <property type="term" value="C:mitochondrion"/>
    <property type="evidence" value="ECO:0007669"/>
    <property type="project" value="UniProtKB-SubCell"/>
</dbReference>
<comment type="similarity">
    <text evidence="2">Belongs to the PPR family. PCMP-H subfamily.</text>
</comment>
<evidence type="ECO:0000313" key="9">
    <source>
        <dbReference type="EMBL" id="EYU21282.1"/>
    </source>
</evidence>
<dbReference type="Pfam" id="PF01535">
    <property type="entry name" value="PPR"/>
    <property type="match status" value="3"/>
</dbReference>
<evidence type="ECO:0000256" key="6">
    <source>
        <dbReference type="PROSITE-ProRule" id="PRU00708"/>
    </source>
</evidence>
<feature type="region of interest" description="Disordered" evidence="7">
    <location>
        <begin position="92"/>
        <end position="127"/>
    </location>
</feature>
<evidence type="ECO:0000313" key="10">
    <source>
        <dbReference type="Proteomes" id="UP000030748"/>
    </source>
</evidence>
<dbReference type="InterPro" id="IPR011990">
    <property type="entry name" value="TPR-like_helical_dom_sf"/>
</dbReference>
<dbReference type="GO" id="GO:0003723">
    <property type="term" value="F:RNA binding"/>
    <property type="evidence" value="ECO:0000318"/>
    <property type="project" value="GO_Central"/>
</dbReference>
<evidence type="ECO:0000256" key="7">
    <source>
        <dbReference type="SAM" id="MobiDB-lite"/>
    </source>
</evidence>
<dbReference type="GO" id="GO:0009451">
    <property type="term" value="P:RNA modification"/>
    <property type="evidence" value="ECO:0000318"/>
    <property type="project" value="GO_Central"/>
</dbReference>
<dbReference type="InterPro" id="IPR032867">
    <property type="entry name" value="DYW_dom"/>
</dbReference>
<dbReference type="InterPro" id="IPR002885">
    <property type="entry name" value="PPR_rpt"/>
</dbReference>
<keyword evidence="5" id="KW-0496">Mitochondrion</keyword>
<dbReference type="GO" id="GO:0008270">
    <property type="term" value="F:zinc ion binding"/>
    <property type="evidence" value="ECO:0007669"/>
    <property type="project" value="InterPro"/>
</dbReference>
<keyword evidence="3" id="KW-0677">Repeat</keyword>
<dbReference type="PROSITE" id="PS51375">
    <property type="entry name" value="PPR"/>
    <property type="match status" value="2"/>
</dbReference>
<organism evidence="9 10">
    <name type="scientific">Erythranthe guttata</name>
    <name type="common">Yellow monkey flower</name>
    <name type="synonym">Mimulus guttatus</name>
    <dbReference type="NCBI Taxonomy" id="4155"/>
    <lineage>
        <taxon>Eukaryota</taxon>
        <taxon>Viridiplantae</taxon>
        <taxon>Streptophyta</taxon>
        <taxon>Embryophyta</taxon>
        <taxon>Tracheophyta</taxon>
        <taxon>Spermatophyta</taxon>
        <taxon>Magnoliopsida</taxon>
        <taxon>eudicotyledons</taxon>
        <taxon>Gunneridae</taxon>
        <taxon>Pentapetalae</taxon>
        <taxon>asterids</taxon>
        <taxon>lamiids</taxon>
        <taxon>Lamiales</taxon>
        <taxon>Phrymaceae</taxon>
        <taxon>Erythranthe</taxon>
    </lineage>
</organism>
<sequence>MYARSALVTFKSLRPLCRARPSVLTCPFLTPGSVKNLSTASERLDLYNNFERNTAENHADYGSYNQSGRVYDRNLGGVEQNQNPRGVYGQNLNGGYGEFGGGRSDVSDTVGGGDAQNRSEYDPGNRERRVFGGGLDGGVQIRNPNPLYGQNFDAPRQNSEFIGYVGRGNFSGQSNNDGINYSNAENYQQNWNGNRVGGITGSQIESAEVAEGTRFRSKIEDLDEFIKEGKLKEAVELLGVIDNEGLALDLPRYVSLMQACGENEALDEAKSVHQHLIKSMPNLEVKTHNSILEMYSKCGSMKDAFSVFDQMPQRNLTSWDIMISWLAKNGLWEDSIDLFTEFKNSGLKPDGQMFVGVFSACGSLCDIVEGMLHFESMTKDYGIAPTMEHYVSIVEMLGNAGFLNEALEFIEKMPIKPDVNIWETLMKFSRLHGNTELGDRCAELVELMDPSRLNEQSRAGLIPINASDIAREKEKKKLSGQNPLDVRSRVHEYRAGDRSHPDNDRIYTLLRGLKQQMKEVGYIPETKFVLHDVDQEVKEEALMAHSERLAAAQGFLTSAARSPLRIIKNLRVCGDCHNAFKIISKIVGREIIARDSKRFHHFRDGSCSCNDYW</sequence>
<dbReference type="PANTHER" id="PTHR47926:SF388">
    <property type="entry name" value="DYW DOMAIN-CONTAINING PROTEIN"/>
    <property type="match status" value="1"/>
</dbReference>
<proteinExistence type="inferred from homology"/>
<dbReference type="STRING" id="4155.A0A022PY62"/>
<dbReference type="Proteomes" id="UP000030748">
    <property type="component" value="Unassembled WGS sequence"/>
</dbReference>
<dbReference type="KEGG" id="egt:105975720"/>
<name>A0A022PY62_ERYGU</name>
<dbReference type="Pfam" id="PF14432">
    <property type="entry name" value="DYW_deaminase"/>
    <property type="match status" value="1"/>
</dbReference>
<dbReference type="OrthoDB" id="1932290at2759"/>
<dbReference type="OMA" id="MSMSKDY"/>
<protein>
    <recommendedName>
        <fullName evidence="8">DYW domain-containing protein</fullName>
    </recommendedName>
</protein>
<evidence type="ECO:0000256" key="3">
    <source>
        <dbReference type="ARBA" id="ARBA00022737"/>
    </source>
</evidence>
<feature type="repeat" description="PPR" evidence="6">
    <location>
        <begin position="284"/>
        <end position="314"/>
    </location>
</feature>
<feature type="repeat" description="PPR" evidence="6">
    <location>
        <begin position="315"/>
        <end position="349"/>
    </location>
</feature>